<sequence length="40" mass="4535">MAMRAGQLELRAAQMKHSKLIVNIKVVCVFYPETEWSKAG</sequence>
<organism evidence="1 2">
    <name type="scientific">Trichinella pseudospiralis</name>
    <name type="common">Parasitic roundworm</name>
    <dbReference type="NCBI Taxonomy" id="6337"/>
    <lineage>
        <taxon>Eukaryota</taxon>
        <taxon>Metazoa</taxon>
        <taxon>Ecdysozoa</taxon>
        <taxon>Nematoda</taxon>
        <taxon>Enoplea</taxon>
        <taxon>Dorylaimia</taxon>
        <taxon>Trichinellida</taxon>
        <taxon>Trichinellidae</taxon>
        <taxon>Trichinella</taxon>
    </lineage>
</organism>
<name>A0A0V1GA13_TRIPS</name>
<reference evidence="1 2" key="1">
    <citation type="submission" date="2015-01" db="EMBL/GenBank/DDBJ databases">
        <title>Evolution of Trichinella species and genotypes.</title>
        <authorList>
            <person name="Korhonen P.K."/>
            <person name="Edoardo P."/>
            <person name="Giuseppe L.R."/>
            <person name="Gasser R.B."/>
        </authorList>
    </citation>
    <scope>NUCLEOTIDE SEQUENCE [LARGE SCALE GENOMIC DNA]</scope>
    <source>
        <strain evidence="1">ISS588</strain>
    </source>
</reference>
<protein>
    <submittedName>
        <fullName evidence="1">Uncharacterized protein</fullName>
    </submittedName>
</protein>
<dbReference type="Proteomes" id="UP000054805">
    <property type="component" value="Unassembled WGS sequence"/>
</dbReference>
<evidence type="ECO:0000313" key="2">
    <source>
        <dbReference type="Proteomes" id="UP000054805"/>
    </source>
</evidence>
<evidence type="ECO:0000313" key="1">
    <source>
        <dbReference type="EMBL" id="KRY95143.1"/>
    </source>
</evidence>
<dbReference type="EMBL" id="JYDS01004476">
    <property type="protein sequence ID" value="KRY95143.1"/>
    <property type="molecule type" value="Genomic_DNA"/>
</dbReference>
<proteinExistence type="predicted"/>
<keyword evidence="2" id="KW-1185">Reference proteome</keyword>
<comment type="caution">
    <text evidence="1">The sequence shown here is derived from an EMBL/GenBank/DDBJ whole genome shotgun (WGS) entry which is preliminary data.</text>
</comment>
<dbReference type="AlphaFoldDB" id="A0A0V1GA13"/>
<gene>
    <name evidence="1" type="ORF">T4B_2415</name>
</gene>
<accession>A0A0V1GA13</accession>